<dbReference type="CDD" id="cd16343">
    <property type="entry name" value="LMWPTP"/>
    <property type="match status" value="1"/>
</dbReference>
<protein>
    <recommendedName>
        <fullName evidence="2">protein-tyrosine-phosphatase</fullName>
        <ecNumber evidence="2">3.1.3.48</ecNumber>
    </recommendedName>
</protein>
<name>A0A918XTR0_9PROT</name>
<gene>
    <name evidence="7" type="ORF">GCM10017083_34300</name>
</gene>
<dbReference type="EMBL" id="BMZS01000008">
    <property type="protein sequence ID" value="GHD55413.1"/>
    <property type="molecule type" value="Genomic_DNA"/>
</dbReference>
<dbReference type="InterPro" id="IPR017867">
    <property type="entry name" value="Tyr_phospatase_low_mol_wt"/>
</dbReference>
<dbReference type="InterPro" id="IPR036196">
    <property type="entry name" value="Ptyr_pPase_sf"/>
</dbReference>
<evidence type="ECO:0000256" key="3">
    <source>
        <dbReference type="ARBA" id="ARBA00022801"/>
    </source>
</evidence>
<dbReference type="Gene3D" id="3.40.50.2300">
    <property type="match status" value="1"/>
</dbReference>
<comment type="similarity">
    <text evidence="1">Belongs to the low molecular weight phosphotyrosine protein phosphatase family.</text>
</comment>
<dbReference type="SUPFAM" id="SSF52788">
    <property type="entry name" value="Phosphotyrosine protein phosphatases I"/>
    <property type="match status" value="1"/>
</dbReference>
<dbReference type="GO" id="GO:0004725">
    <property type="term" value="F:protein tyrosine phosphatase activity"/>
    <property type="evidence" value="ECO:0007669"/>
    <property type="project" value="UniProtKB-EC"/>
</dbReference>
<evidence type="ECO:0000256" key="2">
    <source>
        <dbReference type="ARBA" id="ARBA00013064"/>
    </source>
</evidence>
<keyword evidence="4" id="KW-0904">Protein phosphatase</keyword>
<dbReference type="SMART" id="SM00226">
    <property type="entry name" value="LMWPc"/>
    <property type="match status" value="1"/>
</dbReference>
<feature type="active site" evidence="5">
    <location>
        <position position="14"/>
    </location>
</feature>
<dbReference type="Proteomes" id="UP000630353">
    <property type="component" value="Unassembled WGS sequence"/>
</dbReference>
<dbReference type="PRINTS" id="PR00719">
    <property type="entry name" value="LMWPTPASE"/>
</dbReference>
<comment type="caution">
    <text evidence="7">The sequence shown here is derived from an EMBL/GenBank/DDBJ whole genome shotgun (WGS) entry which is preliminary data.</text>
</comment>
<reference evidence="7" key="2">
    <citation type="submission" date="2020-09" db="EMBL/GenBank/DDBJ databases">
        <authorList>
            <person name="Sun Q."/>
            <person name="Kim S."/>
        </authorList>
    </citation>
    <scope>NUCLEOTIDE SEQUENCE</scope>
    <source>
        <strain evidence="7">KCTC 42651</strain>
    </source>
</reference>
<evidence type="ECO:0000313" key="8">
    <source>
        <dbReference type="Proteomes" id="UP000630353"/>
    </source>
</evidence>
<feature type="active site" description="Proton donor" evidence="5">
    <location>
        <position position="125"/>
    </location>
</feature>
<dbReference type="EC" id="3.1.3.48" evidence="2"/>
<feature type="active site" description="Nucleophile" evidence="5">
    <location>
        <position position="8"/>
    </location>
</feature>
<evidence type="ECO:0000259" key="6">
    <source>
        <dbReference type="SMART" id="SM00226"/>
    </source>
</evidence>
<dbReference type="PANTHER" id="PTHR11717:SF7">
    <property type="entry name" value="LOW MOLECULAR WEIGHT PHOSPHOTYROSINE PROTEIN PHOSPHATASE"/>
    <property type="match status" value="1"/>
</dbReference>
<accession>A0A918XTR0</accession>
<sequence>MYSILFVCTGNICRSPTAEGIARAMLEKRGLGDKVLVDSAGLYDGHVGEAPDLRARMTAQSHGYDLSGLRARAFTDEDFQRFDLILGMDRGHVHDLRIRGGRAHRDRVRLFLDYTPDMKGVAVPDPYGRDAEEYRRAFEMIETGCTALVDALADAGVAD</sequence>
<evidence type="ECO:0000256" key="4">
    <source>
        <dbReference type="ARBA" id="ARBA00022912"/>
    </source>
</evidence>
<proteinExistence type="inferred from homology"/>
<dbReference type="RefSeq" id="WP_189991855.1">
    <property type="nucleotide sequence ID" value="NZ_BMZS01000008.1"/>
</dbReference>
<evidence type="ECO:0000256" key="5">
    <source>
        <dbReference type="PIRSR" id="PIRSR617867-1"/>
    </source>
</evidence>
<feature type="domain" description="Phosphotyrosine protein phosphatase I" evidence="6">
    <location>
        <begin position="2"/>
        <end position="151"/>
    </location>
</feature>
<keyword evidence="3" id="KW-0378">Hydrolase</keyword>
<dbReference type="PANTHER" id="PTHR11717">
    <property type="entry name" value="LOW MOLECULAR WEIGHT PROTEIN TYROSINE PHOSPHATASE"/>
    <property type="match status" value="1"/>
</dbReference>
<evidence type="ECO:0000313" key="7">
    <source>
        <dbReference type="EMBL" id="GHD55413.1"/>
    </source>
</evidence>
<dbReference type="Pfam" id="PF01451">
    <property type="entry name" value="LMWPc"/>
    <property type="match status" value="1"/>
</dbReference>
<keyword evidence="8" id="KW-1185">Reference proteome</keyword>
<dbReference type="InterPro" id="IPR023485">
    <property type="entry name" value="Ptyr_pPase"/>
</dbReference>
<dbReference type="InterPro" id="IPR050438">
    <property type="entry name" value="LMW_PTPase"/>
</dbReference>
<organism evidence="7 8">
    <name type="scientific">Thalassobaculum fulvum</name>
    <dbReference type="NCBI Taxonomy" id="1633335"/>
    <lineage>
        <taxon>Bacteria</taxon>
        <taxon>Pseudomonadati</taxon>
        <taxon>Pseudomonadota</taxon>
        <taxon>Alphaproteobacteria</taxon>
        <taxon>Rhodospirillales</taxon>
        <taxon>Thalassobaculaceae</taxon>
        <taxon>Thalassobaculum</taxon>
    </lineage>
</organism>
<reference evidence="7" key="1">
    <citation type="journal article" date="2014" name="Int. J. Syst. Evol. Microbiol.">
        <title>Complete genome sequence of Corynebacterium casei LMG S-19264T (=DSM 44701T), isolated from a smear-ripened cheese.</title>
        <authorList>
            <consortium name="US DOE Joint Genome Institute (JGI-PGF)"/>
            <person name="Walter F."/>
            <person name="Albersmeier A."/>
            <person name="Kalinowski J."/>
            <person name="Ruckert C."/>
        </authorList>
    </citation>
    <scope>NUCLEOTIDE SEQUENCE</scope>
    <source>
        <strain evidence="7">KCTC 42651</strain>
    </source>
</reference>
<evidence type="ECO:0000256" key="1">
    <source>
        <dbReference type="ARBA" id="ARBA00011063"/>
    </source>
</evidence>
<dbReference type="AlphaFoldDB" id="A0A918XTR0"/>